<sequence length="211" mass="24797">MQKSTIPFLIISFFLLVVLNSCAVKTVQDFDKIPVSKAIYKTPYFSDKSVDYVYKSSISVYGRDFGGIFIAKKINETTHRIVFTTEFGNKLFDFEIAGNEFKVNFILEELDRKIIVNMLKRDFMLLLINEFQVDEEFENTDFTVLKSKEDKRFNFLFVSKKNIKLEKLVHSTKSKEKISIEYLSENNTLAEKIIIDHKNIKLRIELNFLRN</sequence>
<reference evidence="1 2" key="1">
    <citation type="submission" date="2018-11" db="EMBL/GenBank/DDBJ databases">
        <title>Flavobacterium sp. nov., YIM 102600 draft genome.</title>
        <authorList>
            <person name="Li G."/>
            <person name="Jiang Y."/>
        </authorList>
    </citation>
    <scope>NUCLEOTIDE SEQUENCE [LARGE SCALE GENOMIC DNA]</scope>
    <source>
        <strain evidence="1 2">YIM 102600</strain>
    </source>
</reference>
<organism evidence="1 2">
    <name type="scientific">Flavobacterium macacae</name>
    <dbReference type="NCBI Taxonomy" id="2488993"/>
    <lineage>
        <taxon>Bacteria</taxon>
        <taxon>Pseudomonadati</taxon>
        <taxon>Bacteroidota</taxon>
        <taxon>Flavobacteriia</taxon>
        <taxon>Flavobacteriales</taxon>
        <taxon>Flavobacteriaceae</taxon>
        <taxon>Flavobacterium</taxon>
    </lineage>
</organism>
<evidence type="ECO:0000313" key="1">
    <source>
        <dbReference type="EMBL" id="RRJ94002.1"/>
    </source>
</evidence>
<comment type="caution">
    <text evidence="1">The sequence shown here is derived from an EMBL/GenBank/DDBJ whole genome shotgun (WGS) entry which is preliminary data.</text>
</comment>
<dbReference type="Proteomes" id="UP000271937">
    <property type="component" value="Unassembled WGS sequence"/>
</dbReference>
<protein>
    <recommendedName>
        <fullName evidence="3">DUF4292 domain-containing protein</fullName>
    </recommendedName>
</protein>
<gene>
    <name evidence="1" type="ORF">EG849_00600</name>
</gene>
<evidence type="ECO:0008006" key="3">
    <source>
        <dbReference type="Google" id="ProtNLM"/>
    </source>
</evidence>
<keyword evidence="2" id="KW-1185">Reference proteome</keyword>
<proteinExistence type="predicted"/>
<evidence type="ECO:0000313" key="2">
    <source>
        <dbReference type="Proteomes" id="UP000271937"/>
    </source>
</evidence>
<dbReference type="AlphaFoldDB" id="A0A3P3WFV5"/>
<dbReference type="OrthoDB" id="1043955at2"/>
<accession>A0A3P3WFV5</accession>
<dbReference type="EMBL" id="RQVR01000001">
    <property type="protein sequence ID" value="RRJ94002.1"/>
    <property type="molecule type" value="Genomic_DNA"/>
</dbReference>
<dbReference type="RefSeq" id="WP_125011144.1">
    <property type="nucleotide sequence ID" value="NZ_RQVR01000001.1"/>
</dbReference>
<name>A0A3P3WFV5_9FLAO</name>